<proteinExistence type="predicted"/>
<name>A0A4S8LW39_DENBC</name>
<sequence length="347" mass="39220">MLGKSSRRIWKDALRLTKIKLVYARVTLTKWTTLYFFLSLLYCVVLVVLQGITVSENAEAVGIIDGLLGSSNISQHRLVVCTGTTLEMCKDLPSQPDAQCEVIQGTDLFARDKAFVSIGANSTFQLQSRDVPSNQCLQSLTWLKDTIRDSIREDIVTLIFHIWLFLLSFVAILNESLPHLGAALAGHVLVTAWAGYRFRNSRHQQDLYKTFIVNGPCQTDYLGGWWDLRLNHTIPIIIINTLFFLFITLLSVRLYNVYARQSFKRVGASRQIHAVYKLVLGLSVCLQLAGFFTVASTGMWIDKASNGDIRRVAKHLVLYRTVFSIMAAVSFGHIFWDLNRADHFPKA</sequence>
<keyword evidence="1" id="KW-1133">Transmembrane helix</keyword>
<dbReference type="Proteomes" id="UP000297245">
    <property type="component" value="Unassembled WGS sequence"/>
</dbReference>
<feature type="transmembrane region" description="Helical" evidence="1">
    <location>
        <begin position="234"/>
        <end position="255"/>
    </location>
</feature>
<dbReference type="InterPro" id="IPR040410">
    <property type="entry name" value="UPF0658_Golgi"/>
</dbReference>
<evidence type="ECO:0000313" key="2">
    <source>
        <dbReference type="EMBL" id="THU93834.1"/>
    </source>
</evidence>
<dbReference type="AlphaFoldDB" id="A0A4S8LW39"/>
<organism evidence="2 3">
    <name type="scientific">Dendrothele bispora (strain CBS 962.96)</name>
    <dbReference type="NCBI Taxonomy" id="1314807"/>
    <lineage>
        <taxon>Eukaryota</taxon>
        <taxon>Fungi</taxon>
        <taxon>Dikarya</taxon>
        <taxon>Basidiomycota</taxon>
        <taxon>Agaricomycotina</taxon>
        <taxon>Agaricomycetes</taxon>
        <taxon>Agaricomycetidae</taxon>
        <taxon>Agaricales</taxon>
        <taxon>Agaricales incertae sedis</taxon>
        <taxon>Dendrothele</taxon>
    </lineage>
</organism>
<evidence type="ECO:0000256" key="1">
    <source>
        <dbReference type="SAM" id="Phobius"/>
    </source>
</evidence>
<reference evidence="2 3" key="1">
    <citation type="journal article" date="2019" name="Nat. Ecol. Evol.">
        <title>Megaphylogeny resolves global patterns of mushroom evolution.</title>
        <authorList>
            <person name="Varga T."/>
            <person name="Krizsan K."/>
            <person name="Foldi C."/>
            <person name="Dima B."/>
            <person name="Sanchez-Garcia M."/>
            <person name="Sanchez-Ramirez S."/>
            <person name="Szollosi G.J."/>
            <person name="Szarkandi J.G."/>
            <person name="Papp V."/>
            <person name="Albert L."/>
            <person name="Andreopoulos W."/>
            <person name="Angelini C."/>
            <person name="Antonin V."/>
            <person name="Barry K.W."/>
            <person name="Bougher N.L."/>
            <person name="Buchanan P."/>
            <person name="Buyck B."/>
            <person name="Bense V."/>
            <person name="Catcheside P."/>
            <person name="Chovatia M."/>
            <person name="Cooper J."/>
            <person name="Damon W."/>
            <person name="Desjardin D."/>
            <person name="Finy P."/>
            <person name="Geml J."/>
            <person name="Haridas S."/>
            <person name="Hughes K."/>
            <person name="Justo A."/>
            <person name="Karasinski D."/>
            <person name="Kautmanova I."/>
            <person name="Kiss B."/>
            <person name="Kocsube S."/>
            <person name="Kotiranta H."/>
            <person name="LaButti K.M."/>
            <person name="Lechner B.E."/>
            <person name="Liimatainen K."/>
            <person name="Lipzen A."/>
            <person name="Lukacs Z."/>
            <person name="Mihaltcheva S."/>
            <person name="Morgado L.N."/>
            <person name="Niskanen T."/>
            <person name="Noordeloos M.E."/>
            <person name="Ohm R.A."/>
            <person name="Ortiz-Santana B."/>
            <person name="Ovrebo C."/>
            <person name="Racz N."/>
            <person name="Riley R."/>
            <person name="Savchenko A."/>
            <person name="Shiryaev A."/>
            <person name="Soop K."/>
            <person name="Spirin V."/>
            <person name="Szebenyi C."/>
            <person name="Tomsovsky M."/>
            <person name="Tulloss R.E."/>
            <person name="Uehling J."/>
            <person name="Grigoriev I.V."/>
            <person name="Vagvolgyi C."/>
            <person name="Papp T."/>
            <person name="Martin F.M."/>
            <person name="Miettinen O."/>
            <person name="Hibbett D.S."/>
            <person name="Nagy L.G."/>
        </authorList>
    </citation>
    <scope>NUCLEOTIDE SEQUENCE [LARGE SCALE GENOMIC DNA]</scope>
    <source>
        <strain evidence="2 3">CBS 962.96</strain>
    </source>
</reference>
<feature type="transmembrane region" description="Helical" evidence="1">
    <location>
        <begin position="316"/>
        <end position="336"/>
    </location>
</feature>
<keyword evidence="1" id="KW-0812">Transmembrane</keyword>
<keyword evidence="1" id="KW-0472">Membrane</keyword>
<dbReference type="GO" id="GO:0005794">
    <property type="term" value="C:Golgi apparatus"/>
    <property type="evidence" value="ECO:0007669"/>
    <property type="project" value="TreeGrafter"/>
</dbReference>
<dbReference type="OrthoDB" id="2684482at2759"/>
<feature type="transmembrane region" description="Helical" evidence="1">
    <location>
        <begin position="31"/>
        <end position="49"/>
    </location>
</feature>
<dbReference type="EMBL" id="ML179238">
    <property type="protein sequence ID" value="THU93834.1"/>
    <property type="molecule type" value="Genomic_DNA"/>
</dbReference>
<feature type="transmembrane region" description="Helical" evidence="1">
    <location>
        <begin position="155"/>
        <end position="173"/>
    </location>
</feature>
<feature type="transmembrane region" description="Helical" evidence="1">
    <location>
        <begin position="275"/>
        <end position="295"/>
    </location>
</feature>
<dbReference type="PANTHER" id="PTHR34391">
    <property type="entry name" value="UPF0658 GOLGI APPARATUS MEMBRANE PROTEIN C1952.10C-RELATED"/>
    <property type="match status" value="1"/>
</dbReference>
<dbReference type="PANTHER" id="PTHR34391:SF2">
    <property type="entry name" value="TRP C-TERMINAL DOMAIN-CONTAINING PROTEIN"/>
    <property type="match status" value="1"/>
</dbReference>
<feature type="transmembrane region" description="Helical" evidence="1">
    <location>
        <begin position="179"/>
        <end position="196"/>
    </location>
</feature>
<gene>
    <name evidence="2" type="ORF">K435DRAFT_757066</name>
</gene>
<accession>A0A4S8LW39</accession>
<keyword evidence="3" id="KW-1185">Reference proteome</keyword>
<evidence type="ECO:0000313" key="3">
    <source>
        <dbReference type="Proteomes" id="UP000297245"/>
    </source>
</evidence>
<protein>
    <submittedName>
        <fullName evidence="2">Uncharacterized protein</fullName>
    </submittedName>
</protein>